<organism evidence="1 2">
    <name type="scientific">Leuconostoc kimchii (strain IMSNU 11154 / KCTC 2386 / IH25)</name>
    <dbReference type="NCBI Taxonomy" id="762051"/>
    <lineage>
        <taxon>Bacteria</taxon>
        <taxon>Bacillati</taxon>
        <taxon>Bacillota</taxon>
        <taxon>Bacilli</taxon>
        <taxon>Lactobacillales</taxon>
        <taxon>Lactobacillaceae</taxon>
        <taxon>Leuconostoc</taxon>
    </lineage>
</organism>
<evidence type="ECO:0000313" key="2">
    <source>
        <dbReference type="Proteomes" id="UP000002362"/>
    </source>
</evidence>
<gene>
    <name evidence="1" type="ordered locus">LKI_09310</name>
</gene>
<dbReference type="Proteomes" id="UP000002362">
    <property type="component" value="Chromosome"/>
</dbReference>
<proteinExistence type="predicted"/>
<reference evidence="1 2" key="1">
    <citation type="journal article" date="2010" name="J. Bacteriol.">
        <title>Complete genome sequence analysis of Leuconostoc kimchii IMSNU 11154.</title>
        <authorList>
            <person name="Oh H.M."/>
            <person name="Cho Y.J."/>
            <person name="Kim B.K."/>
            <person name="Roe J.H."/>
            <person name="Kang S.O."/>
            <person name="Nahm B.H."/>
            <person name="Jeong G."/>
            <person name="Han H.U."/>
            <person name="Chun J."/>
        </authorList>
    </citation>
    <scope>NUCLEOTIDE SEQUENCE [LARGE SCALE GENOMIC DNA]</scope>
    <source>
        <strain evidence="2">IMSNU 11154 / KCTC 2386 / IH25</strain>
    </source>
</reference>
<dbReference type="HOGENOM" id="CLU_3374438_0_0_9"/>
<name>D5T3Z9_LEUKI</name>
<dbReference type="KEGG" id="lki:LKI_09310"/>
<dbReference type="PATRIC" id="fig|762051.18.peg.1873"/>
<accession>D5T3Z9</accession>
<dbReference type="EMBL" id="CP001758">
    <property type="protein sequence ID" value="ADG41401.1"/>
    <property type="molecule type" value="Genomic_DNA"/>
</dbReference>
<dbReference type="AlphaFoldDB" id="D5T3Z9"/>
<evidence type="ECO:0000313" key="1">
    <source>
        <dbReference type="EMBL" id="ADG41401.1"/>
    </source>
</evidence>
<sequence>MIAAILDFLSGIIGAFASGILHNNYKKDKNKKDV</sequence>
<protein>
    <submittedName>
        <fullName evidence="1">Uncharacterized protein</fullName>
    </submittedName>
</protein>